<dbReference type="SUPFAM" id="SSF47413">
    <property type="entry name" value="lambda repressor-like DNA-binding domains"/>
    <property type="match status" value="1"/>
</dbReference>
<dbReference type="Pfam" id="PF21956">
    <property type="entry name" value="DUF6922"/>
    <property type="match status" value="1"/>
</dbReference>
<name>A0A4U0H1G9_9SPHI</name>
<dbReference type="AlphaFoldDB" id="A0A4U0H1G9"/>
<dbReference type="EMBL" id="SUKA01000003">
    <property type="protein sequence ID" value="TJY65415.1"/>
    <property type="molecule type" value="Genomic_DNA"/>
</dbReference>
<protein>
    <submittedName>
        <fullName evidence="2">Plasmid maintenance system antidote protein</fullName>
    </submittedName>
</protein>
<dbReference type="GO" id="GO:0003677">
    <property type="term" value="F:DNA binding"/>
    <property type="evidence" value="ECO:0007669"/>
    <property type="project" value="InterPro"/>
</dbReference>
<gene>
    <name evidence="2" type="ORF">FAZ19_09705</name>
</gene>
<evidence type="ECO:0000313" key="3">
    <source>
        <dbReference type="Proteomes" id="UP000309872"/>
    </source>
</evidence>
<keyword evidence="3" id="KW-1185">Reference proteome</keyword>
<feature type="domain" description="DUF6922" evidence="1">
    <location>
        <begin position="98"/>
        <end position="149"/>
    </location>
</feature>
<dbReference type="Gene3D" id="1.10.260.40">
    <property type="entry name" value="lambda repressor-like DNA-binding domains"/>
    <property type="match status" value="1"/>
</dbReference>
<evidence type="ECO:0000313" key="2">
    <source>
        <dbReference type="EMBL" id="TJY65415.1"/>
    </source>
</evidence>
<reference evidence="2 3" key="1">
    <citation type="submission" date="2019-04" db="EMBL/GenBank/DDBJ databases">
        <title>Sphingobacterium olei sp. nov., isolated from oil-contaminated soil.</title>
        <authorList>
            <person name="Liu B."/>
        </authorList>
    </citation>
    <scope>NUCLEOTIDE SEQUENCE [LARGE SCALE GENOMIC DNA]</scope>
    <source>
        <strain evidence="2 3">Y3L14</strain>
    </source>
</reference>
<dbReference type="OrthoDB" id="1364214at2"/>
<evidence type="ECO:0000259" key="1">
    <source>
        <dbReference type="Pfam" id="PF21956"/>
    </source>
</evidence>
<dbReference type="InterPro" id="IPR010982">
    <property type="entry name" value="Lambda_DNA-bd_dom_sf"/>
</dbReference>
<dbReference type="Proteomes" id="UP000309872">
    <property type="component" value="Unassembled WGS sequence"/>
</dbReference>
<proteinExistence type="predicted"/>
<dbReference type="RefSeq" id="WP_136820544.1">
    <property type="nucleotide sequence ID" value="NZ_BMJX01000003.1"/>
</dbReference>
<dbReference type="InterPro" id="IPR053830">
    <property type="entry name" value="DUF6922"/>
</dbReference>
<comment type="caution">
    <text evidence="2">The sequence shown here is derived from an EMBL/GenBank/DDBJ whole genome shotgun (WGS) entry which is preliminary data.</text>
</comment>
<sequence length="162" mass="18905">MERSFERFKGIHPGLILERELKKRTIKPSPFALSIDTHRQVFNAIIRGKRGIPVPLSLKVDKALGVEEGTFALLQTYHDIEKVKGNTFKNQIPDLSLLRKALFWDTDIDKIDWENQYKAVIKRVFERGNQSEKDEITRFYGSEKVKQVLADHKIEPMTLQKR</sequence>
<organism evidence="2 3">
    <name type="scientific">Sphingobacterium alkalisoli</name>
    <dbReference type="NCBI Taxonomy" id="1874115"/>
    <lineage>
        <taxon>Bacteria</taxon>
        <taxon>Pseudomonadati</taxon>
        <taxon>Bacteroidota</taxon>
        <taxon>Sphingobacteriia</taxon>
        <taxon>Sphingobacteriales</taxon>
        <taxon>Sphingobacteriaceae</taxon>
        <taxon>Sphingobacterium</taxon>
    </lineage>
</organism>
<accession>A0A4U0H1G9</accession>